<evidence type="ECO:0000313" key="1">
    <source>
        <dbReference type="EMBL" id="CQD09887.1"/>
    </source>
</evidence>
<name>A0A0U1D7U8_9MYCO</name>
<accession>A0A0U1D7U8</accession>
<sequence length="48" mass="5444">MLTPWYPSALNDSADARAIWAFRSFGRRRTPLAPLSTDRGEMRAIPSH</sequence>
<reference evidence="1 2" key="1">
    <citation type="submission" date="2015-03" db="EMBL/GenBank/DDBJ databases">
        <authorList>
            <person name="Murphy D."/>
        </authorList>
    </citation>
    <scope>NUCLEOTIDE SEQUENCE [LARGE SCALE GENOMIC DNA]</scope>
    <source>
        <strain evidence="1 2">D16</strain>
    </source>
</reference>
<evidence type="ECO:0000313" key="2">
    <source>
        <dbReference type="Proteomes" id="UP000182227"/>
    </source>
</evidence>
<organism evidence="1 2">
    <name type="scientific">Mycolicibacterium conceptionense</name>
    <dbReference type="NCBI Taxonomy" id="451644"/>
    <lineage>
        <taxon>Bacteria</taxon>
        <taxon>Bacillati</taxon>
        <taxon>Actinomycetota</taxon>
        <taxon>Actinomycetes</taxon>
        <taxon>Mycobacteriales</taxon>
        <taxon>Mycobacteriaceae</taxon>
        <taxon>Mycolicibacterium</taxon>
    </lineage>
</organism>
<dbReference type="EMBL" id="CTEF01000001">
    <property type="protein sequence ID" value="CQD09887.1"/>
    <property type="molecule type" value="Genomic_DNA"/>
</dbReference>
<gene>
    <name evidence="1" type="ORF">BN970_01930</name>
</gene>
<dbReference type="Proteomes" id="UP000182227">
    <property type="component" value="Unassembled WGS sequence"/>
</dbReference>
<dbReference type="AlphaFoldDB" id="A0A0U1D7U8"/>
<proteinExistence type="predicted"/>
<protein>
    <submittedName>
        <fullName evidence="1">Uncharacterized protein</fullName>
    </submittedName>
</protein>